<evidence type="ECO:0000256" key="8">
    <source>
        <dbReference type="ARBA" id="ARBA00022692"/>
    </source>
</evidence>
<dbReference type="AlphaFoldDB" id="A0AAD8JWP1"/>
<evidence type="ECO:0000256" key="17">
    <source>
        <dbReference type="ARBA" id="ARBA00023180"/>
    </source>
</evidence>
<organism evidence="21 22">
    <name type="scientific">Tagetes erecta</name>
    <name type="common">African marigold</name>
    <dbReference type="NCBI Taxonomy" id="13708"/>
    <lineage>
        <taxon>Eukaryota</taxon>
        <taxon>Viridiplantae</taxon>
        <taxon>Streptophyta</taxon>
        <taxon>Embryophyta</taxon>
        <taxon>Tracheophyta</taxon>
        <taxon>Spermatophyta</taxon>
        <taxon>Magnoliopsida</taxon>
        <taxon>eudicotyledons</taxon>
        <taxon>Gunneridae</taxon>
        <taxon>Pentapetalae</taxon>
        <taxon>asterids</taxon>
        <taxon>campanulids</taxon>
        <taxon>Asterales</taxon>
        <taxon>Asteraceae</taxon>
        <taxon>Asteroideae</taxon>
        <taxon>Heliantheae alliance</taxon>
        <taxon>Tageteae</taxon>
        <taxon>Tagetes</taxon>
    </lineage>
</organism>
<keyword evidence="8" id="KW-0812">Transmembrane</keyword>
<evidence type="ECO:0000256" key="5">
    <source>
        <dbReference type="ARBA" id="ARBA00022553"/>
    </source>
</evidence>
<dbReference type="GO" id="GO:0005886">
    <property type="term" value="C:plasma membrane"/>
    <property type="evidence" value="ECO:0007669"/>
    <property type="project" value="UniProtKB-SubCell"/>
</dbReference>
<evidence type="ECO:0000256" key="6">
    <source>
        <dbReference type="ARBA" id="ARBA00022614"/>
    </source>
</evidence>
<comment type="subcellular location">
    <subcellularLocation>
        <location evidence="1">Cell membrane</location>
        <topology evidence="1">Single-pass membrane protein</topology>
    </subcellularLocation>
</comment>
<dbReference type="Proteomes" id="UP001229421">
    <property type="component" value="Unassembled WGS sequence"/>
</dbReference>
<evidence type="ECO:0000313" key="21">
    <source>
        <dbReference type="EMBL" id="KAK1410886.1"/>
    </source>
</evidence>
<dbReference type="PANTHER" id="PTHR27003">
    <property type="entry name" value="OS07G0166700 PROTEIN"/>
    <property type="match status" value="1"/>
</dbReference>
<evidence type="ECO:0000256" key="3">
    <source>
        <dbReference type="ARBA" id="ARBA00022475"/>
    </source>
</evidence>
<keyword evidence="6" id="KW-0433">Leucine-rich repeat</keyword>
<comment type="catalytic activity">
    <reaction evidence="18">
        <text>L-threonyl-[protein] + ATP = O-phospho-L-threonyl-[protein] + ADP + H(+)</text>
        <dbReference type="Rhea" id="RHEA:46608"/>
        <dbReference type="Rhea" id="RHEA-COMP:11060"/>
        <dbReference type="Rhea" id="RHEA-COMP:11605"/>
        <dbReference type="ChEBI" id="CHEBI:15378"/>
        <dbReference type="ChEBI" id="CHEBI:30013"/>
        <dbReference type="ChEBI" id="CHEBI:30616"/>
        <dbReference type="ChEBI" id="CHEBI:61977"/>
        <dbReference type="ChEBI" id="CHEBI:456216"/>
        <dbReference type="EC" id="2.7.11.1"/>
    </reaction>
</comment>
<dbReference type="SMART" id="SM00220">
    <property type="entry name" value="S_TKc"/>
    <property type="match status" value="1"/>
</dbReference>
<keyword evidence="5" id="KW-0597">Phosphoprotein</keyword>
<keyword evidence="9" id="KW-0732">Signal</keyword>
<evidence type="ECO:0000256" key="7">
    <source>
        <dbReference type="ARBA" id="ARBA00022679"/>
    </source>
</evidence>
<dbReference type="InterPro" id="IPR011009">
    <property type="entry name" value="Kinase-like_dom_sf"/>
</dbReference>
<dbReference type="Gene3D" id="3.30.200.20">
    <property type="entry name" value="Phosphorylase Kinase, domain 1"/>
    <property type="match status" value="3"/>
</dbReference>
<dbReference type="EC" id="2.7.11.1" evidence="2"/>
<evidence type="ECO:0000256" key="2">
    <source>
        <dbReference type="ARBA" id="ARBA00012513"/>
    </source>
</evidence>
<proteinExistence type="predicted"/>
<evidence type="ECO:0000313" key="22">
    <source>
        <dbReference type="Proteomes" id="UP001229421"/>
    </source>
</evidence>
<protein>
    <recommendedName>
        <fullName evidence="2">non-specific serine/threonine protein kinase</fullName>
        <ecNumber evidence="2">2.7.11.1</ecNumber>
    </recommendedName>
</protein>
<keyword evidence="3" id="KW-1003">Cell membrane</keyword>
<evidence type="ECO:0000256" key="19">
    <source>
        <dbReference type="ARBA" id="ARBA00048679"/>
    </source>
</evidence>
<comment type="catalytic activity">
    <reaction evidence="19">
        <text>L-seryl-[protein] + ATP = O-phospho-L-seryl-[protein] + ADP + H(+)</text>
        <dbReference type="Rhea" id="RHEA:17989"/>
        <dbReference type="Rhea" id="RHEA-COMP:9863"/>
        <dbReference type="Rhea" id="RHEA-COMP:11604"/>
        <dbReference type="ChEBI" id="CHEBI:15378"/>
        <dbReference type="ChEBI" id="CHEBI:29999"/>
        <dbReference type="ChEBI" id="CHEBI:30616"/>
        <dbReference type="ChEBI" id="CHEBI:83421"/>
        <dbReference type="ChEBI" id="CHEBI:456216"/>
        <dbReference type="EC" id="2.7.11.1"/>
    </reaction>
</comment>
<dbReference type="EMBL" id="JAUHHV010000010">
    <property type="protein sequence ID" value="KAK1410886.1"/>
    <property type="molecule type" value="Genomic_DNA"/>
</dbReference>
<feature type="domain" description="Protein kinase" evidence="20">
    <location>
        <begin position="901"/>
        <end position="1212"/>
    </location>
</feature>
<feature type="domain" description="Protein kinase" evidence="20">
    <location>
        <begin position="466"/>
        <end position="877"/>
    </location>
</feature>
<evidence type="ECO:0000256" key="4">
    <source>
        <dbReference type="ARBA" id="ARBA00022527"/>
    </source>
</evidence>
<evidence type="ECO:0000256" key="9">
    <source>
        <dbReference type="ARBA" id="ARBA00022729"/>
    </source>
</evidence>
<reference evidence="21" key="1">
    <citation type="journal article" date="2023" name="bioRxiv">
        <title>Improved chromosome-level genome assembly for marigold (Tagetes erecta).</title>
        <authorList>
            <person name="Jiang F."/>
            <person name="Yuan L."/>
            <person name="Wang S."/>
            <person name="Wang H."/>
            <person name="Xu D."/>
            <person name="Wang A."/>
            <person name="Fan W."/>
        </authorList>
    </citation>
    <scope>NUCLEOTIDE SEQUENCE</scope>
    <source>
        <strain evidence="21">WSJ</strain>
        <tissue evidence="21">Leaf</tissue>
    </source>
</reference>
<keyword evidence="7" id="KW-0808">Transferase</keyword>
<keyword evidence="13" id="KW-0067">ATP-binding</keyword>
<feature type="domain" description="Protein kinase" evidence="20">
    <location>
        <begin position="132"/>
        <end position="444"/>
    </location>
</feature>
<dbReference type="Gene3D" id="1.10.510.10">
    <property type="entry name" value="Transferase(Phosphotransferase) domain 1"/>
    <property type="match status" value="4"/>
</dbReference>
<evidence type="ECO:0000256" key="1">
    <source>
        <dbReference type="ARBA" id="ARBA00004162"/>
    </source>
</evidence>
<evidence type="ECO:0000256" key="13">
    <source>
        <dbReference type="ARBA" id="ARBA00022840"/>
    </source>
</evidence>
<evidence type="ECO:0000259" key="20">
    <source>
        <dbReference type="PROSITE" id="PS50011"/>
    </source>
</evidence>
<keyword evidence="4" id="KW-0723">Serine/threonine-protein kinase</keyword>
<dbReference type="GO" id="GO:0009506">
    <property type="term" value="C:plasmodesma"/>
    <property type="evidence" value="ECO:0007669"/>
    <property type="project" value="TreeGrafter"/>
</dbReference>
<dbReference type="SUPFAM" id="SSF56112">
    <property type="entry name" value="Protein kinase-like (PK-like)"/>
    <property type="match status" value="4"/>
</dbReference>
<keyword evidence="15" id="KW-0472">Membrane</keyword>
<dbReference type="PROSITE" id="PS00108">
    <property type="entry name" value="PROTEIN_KINASE_ST"/>
    <property type="match status" value="1"/>
</dbReference>
<dbReference type="GO" id="GO:0005524">
    <property type="term" value="F:ATP binding"/>
    <property type="evidence" value="ECO:0007669"/>
    <property type="project" value="UniProtKB-KW"/>
</dbReference>
<evidence type="ECO:0000256" key="16">
    <source>
        <dbReference type="ARBA" id="ARBA00023170"/>
    </source>
</evidence>
<dbReference type="PANTHER" id="PTHR27003:SF471">
    <property type="entry name" value="VASCULAR ENDOTHELIAL GROWTH FACTOR RECEPTOR 2 (VEGFR2)-RELATED"/>
    <property type="match status" value="1"/>
</dbReference>
<dbReference type="PROSITE" id="PS50011">
    <property type="entry name" value="PROTEIN_KINASE_DOM"/>
    <property type="match status" value="3"/>
</dbReference>
<dbReference type="GO" id="GO:0004714">
    <property type="term" value="F:transmembrane receptor protein tyrosine kinase activity"/>
    <property type="evidence" value="ECO:0007669"/>
    <property type="project" value="InterPro"/>
</dbReference>
<dbReference type="GO" id="GO:0004674">
    <property type="term" value="F:protein serine/threonine kinase activity"/>
    <property type="evidence" value="ECO:0007669"/>
    <property type="project" value="UniProtKB-KW"/>
</dbReference>
<evidence type="ECO:0000256" key="11">
    <source>
        <dbReference type="ARBA" id="ARBA00022741"/>
    </source>
</evidence>
<comment type="caution">
    <text evidence="21">The sequence shown here is derived from an EMBL/GenBank/DDBJ whole genome shotgun (WGS) entry which is preliminary data.</text>
</comment>
<evidence type="ECO:0000256" key="15">
    <source>
        <dbReference type="ARBA" id="ARBA00023136"/>
    </source>
</evidence>
<evidence type="ECO:0000256" key="14">
    <source>
        <dbReference type="ARBA" id="ARBA00022989"/>
    </source>
</evidence>
<dbReference type="InterPro" id="IPR000719">
    <property type="entry name" value="Prot_kinase_dom"/>
</dbReference>
<evidence type="ECO:0000256" key="12">
    <source>
        <dbReference type="ARBA" id="ARBA00022777"/>
    </source>
</evidence>
<dbReference type="InterPro" id="IPR001245">
    <property type="entry name" value="Ser-Thr/Tyr_kinase_cat_dom"/>
</dbReference>
<sequence>MSCFVIRKYIPNEWTDFVSAFLSFVYKHSNHLDIYKFLSLTHLLTDHSLTGLIVLKKMEEFWKGIDTPAKHPSERGLKMLPRVALQDPTVYEDWHHDIKEYLKAADQGTSSNSLKVEFLEIPLSEISEATDNFTKGHIGSGGYADVYKGELNVLDIQSLSTMQVKCKEELPKIRKTVAIKRINNRADEQGKKGFETEIELLTSCKHPNVVTLHGFCRENDELILVYEFVFNGSLGDYLIRDGKKVNLTWAQRLQICLDTANGINYLHTDMKGKRRIIHRDIKSDNILLDENLNAKVADFGLSKFQPMKQQVDTIRTKTIAGTEVYIDPEYWNKMKYKRESDIYSFGVVLFEVLSGRLAYDSFFLEENRMGLAPIAKRHVTKRTVNELIDPKLIEEVQKYIFTLNRDINQDHFDAFSKIACQCLADAQDDRPKMKVIIKELQNALNLQEFKSATSNFSTILSATNDFSDENLLTGGALGKLYKGQLLWNGNLMNFTVRRLARTNRQGDELQTEISTLKSLKHKNIMSVLGHYDANDEKIIIYEQAFNGSLDQHLSDPNLTCSQRLQICLGVAHALKYIQYNVIHCNINGSTIFLDKHWEAKIYCFELSTKYPQSWKHRLLYSCYFDNIVTPKEDVICFGELLLGVLYSWALMDTETLRQLKNIADKCLKGRTSMDKIVNELEEVSQLQWEHANLKQSKAADGDEGRSSNTLKMELLKIPLSEIRLATLDFDESYMVGSGGYGIMYKADLDVLDIQGTMLYVDPEYLTTGKYKRGSDIYSFGVVLFEVLSGSMAQDSIYTDENDMGLAPIARRRFKNGTLKELIDPEMIEEDDLIFILNKAPNQDSFNAFSKIAYRCLAETQAKRPTMEVVINELQNALKLQEDTVVLSKFLLRDIELATKNFAETYCIGLDTNGTMYKAKLHQFVDNSTLGAGVDEPSKKCNITVAIKRITSRKGRRGKQGFLEEFEMRAYKHPNIVSLLGFCDQGDDEMILVYEHVSGRSLDDYLKSVEKVDAFTWTHRLHMCLEIARGLDHLHTKMAKGSTIHTDIRSANIMLEKDREAKIGYFVITNLHSTNDEGMEMKVYEDPEFETTGEMKKESAIYSFGVVLFEIFCGRVAYDPVYTKENEKGLAPIARQCCDDGTIERLMDLRLKKETGHADISALTRRPDQDSLEAFLKIAYTCLGEAVKRPTMEMVIKELERALNFHDPKHVEFR</sequence>
<name>A0AAD8JWP1_TARER</name>
<dbReference type="InterPro" id="IPR008271">
    <property type="entry name" value="Ser/Thr_kinase_AS"/>
</dbReference>
<accession>A0AAD8JWP1</accession>
<keyword evidence="10" id="KW-0677">Repeat</keyword>
<keyword evidence="22" id="KW-1185">Reference proteome</keyword>
<gene>
    <name evidence="21" type="ORF">QVD17_37428</name>
</gene>
<keyword evidence="12" id="KW-0418">Kinase</keyword>
<keyword evidence="11" id="KW-0547">Nucleotide-binding</keyword>
<keyword evidence="16" id="KW-0675">Receptor</keyword>
<dbReference type="InterPro" id="IPR045272">
    <property type="entry name" value="ANXUR1/2-like"/>
</dbReference>
<dbReference type="Pfam" id="PF07714">
    <property type="entry name" value="PK_Tyr_Ser-Thr"/>
    <property type="match status" value="4"/>
</dbReference>
<dbReference type="FunFam" id="1.10.510.10:FF:000358">
    <property type="entry name" value="Putative leucine-rich repeat receptor-like serine/threonine-protein kinase"/>
    <property type="match status" value="1"/>
</dbReference>
<keyword evidence="17" id="KW-0325">Glycoprotein</keyword>
<evidence type="ECO:0000256" key="18">
    <source>
        <dbReference type="ARBA" id="ARBA00047899"/>
    </source>
</evidence>
<keyword evidence="14" id="KW-1133">Transmembrane helix</keyword>
<evidence type="ECO:0000256" key="10">
    <source>
        <dbReference type="ARBA" id="ARBA00022737"/>
    </source>
</evidence>